<dbReference type="EMBL" id="JH668722">
    <property type="protein sequence ID" value="KAG6461121.1"/>
    <property type="molecule type" value="Genomic_DNA"/>
</dbReference>
<comment type="caution">
    <text evidence="7">The sequence shown here is derived from an EMBL/GenBank/DDBJ whole genome shotgun (WGS) entry which is preliminary data.</text>
</comment>
<keyword evidence="3" id="KW-0862">Zinc</keyword>
<evidence type="ECO:0000313" key="8">
    <source>
        <dbReference type="Proteomes" id="UP000791440"/>
    </source>
</evidence>
<dbReference type="InterPro" id="IPR001841">
    <property type="entry name" value="Znf_RING"/>
</dbReference>
<organism evidence="7 8">
    <name type="scientific">Manduca sexta</name>
    <name type="common">Tobacco hawkmoth</name>
    <name type="synonym">Tobacco hornworm</name>
    <dbReference type="NCBI Taxonomy" id="7130"/>
    <lineage>
        <taxon>Eukaryota</taxon>
        <taxon>Metazoa</taxon>
        <taxon>Ecdysozoa</taxon>
        <taxon>Arthropoda</taxon>
        <taxon>Hexapoda</taxon>
        <taxon>Insecta</taxon>
        <taxon>Pterygota</taxon>
        <taxon>Neoptera</taxon>
        <taxon>Endopterygota</taxon>
        <taxon>Lepidoptera</taxon>
        <taxon>Glossata</taxon>
        <taxon>Ditrysia</taxon>
        <taxon>Bombycoidea</taxon>
        <taxon>Sphingidae</taxon>
        <taxon>Sphinginae</taxon>
        <taxon>Sphingini</taxon>
        <taxon>Manduca</taxon>
    </lineage>
</organism>
<keyword evidence="2 4" id="KW-0863">Zinc-finger</keyword>
<evidence type="ECO:0000256" key="5">
    <source>
        <dbReference type="SAM" id="MobiDB-lite"/>
    </source>
</evidence>
<feature type="domain" description="RING-type" evidence="6">
    <location>
        <begin position="23"/>
        <end position="56"/>
    </location>
</feature>
<reference evidence="7" key="2">
    <citation type="submission" date="2020-12" db="EMBL/GenBank/DDBJ databases">
        <authorList>
            <person name="Kanost M."/>
        </authorList>
    </citation>
    <scope>NUCLEOTIDE SEQUENCE</scope>
</reference>
<protein>
    <recommendedName>
        <fullName evidence="6">RING-type domain-containing protein</fullName>
    </recommendedName>
</protein>
<dbReference type="GO" id="GO:0008270">
    <property type="term" value="F:zinc ion binding"/>
    <property type="evidence" value="ECO:0007669"/>
    <property type="project" value="UniProtKB-KW"/>
</dbReference>
<accession>A0A922CX31</accession>
<evidence type="ECO:0000313" key="7">
    <source>
        <dbReference type="EMBL" id="KAG6461121.1"/>
    </source>
</evidence>
<evidence type="ECO:0000256" key="3">
    <source>
        <dbReference type="ARBA" id="ARBA00022833"/>
    </source>
</evidence>
<dbReference type="AlphaFoldDB" id="A0A922CX31"/>
<reference evidence="7" key="1">
    <citation type="journal article" date="2016" name="Insect Biochem. Mol. Biol.">
        <title>Multifaceted biological insights from a draft genome sequence of the tobacco hornworm moth, Manduca sexta.</title>
        <authorList>
            <person name="Kanost M.R."/>
            <person name="Arrese E.L."/>
            <person name="Cao X."/>
            <person name="Chen Y.R."/>
            <person name="Chellapilla S."/>
            <person name="Goldsmith M.R."/>
            <person name="Grosse-Wilde E."/>
            <person name="Heckel D.G."/>
            <person name="Herndon N."/>
            <person name="Jiang H."/>
            <person name="Papanicolaou A."/>
            <person name="Qu J."/>
            <person name="Soulages J.L."/>
            <person name="Vogel H."/>
            <person name="Walters J."/>
            <person name="Waterhouse R.M."/>
            <person name="Ahn S.J."/>
            <person name="Almeida F.C."/>
            <person name="An C."/>
            <person name="Aqrawi P."/>
            <person name="Bretschneider A."/>
            <person name="Bryant W.B."/>
            <person name="Bucks S."/>
            <person name="Chao H."/>
            <person name="Chevignon G."/>
            <person name="Christen J.M."/>
            <person name="Clarke D.F."/>
            <person name="Dittmer N.T."/>
            <person name="Ferguson L.C.F."/>
            <person name="Garavelou S."/>
            <person name="Gordon K.H.J."/>
            <person name="Gunaratna R.T."/>
            <person name="Han Y."/>
            <person name="Hauser F."/>
            <person name="He Y."/>
            <person name="Heidel-Fischer H."/>
            <person name="Hirsh A."/>
            <person name="Hu Y."/>
            <person name="Jiang H."/>
            <person name="Kalra D."/>
            <person name="Klinner C."/>
            <person name="Konig C."/>
            <person name="Kovar C."/>
            <person name="Kroll A.R."/>
            <person name="Kuwar S.S."/>
            <person name="Lee S.L."/>
            <person name="Lehman R."/>
            <person name="Li K."/>
            <person name="Li Z."/>
            <person name="Liang H."/>
            <person name="Lovelace S."/>
            <person name="Lu Z."/>
            <person name="Mansfield J.H."/>
            <person name="McCulloch K.J."/>
            <person name="Mathew T."/>
            <person name="Morton B."/>
            <person name="Muzny D.M."/>
            <person name="Neunemann D."/>
            <person name="Ongeri F."/>
            <person name="Pauchet Y."/>
            <person name="Pu L.L."/>
            <person name="Pyrousis I."/>
            <person name="Rao X.J."/>
            <person name="Redding A."/>
            <person name="Roesel C."/>
            <person name="Sanchez-Gracia A."/>
            <person name="Schaack S."/>
            <person name="Shukla A."/>
            <person name="Tetreau G."/>
            <person name="Wang Y."/>
            <person name="Xiong G.H."/>
            <person name="Traut W."/>
            <person name="Walsh T.K."/>
            <person name="Worley K.C."/>
            <person name="Wu D."/>
            <person name="Wu W."/>
            <person name="Wu Y.Q."/>
            <person name="Zhang X."/>
            <person name="Zou Z."/>
            <person name="Zucker H."/>
            <person name="Briscoe A.D."/>
            <person name="Burmester T."/>
            <person name="Clem R.J."/>
            <person name="Feyereisen R."/>
            <person name="Grimmelikhuijzen C.J.P."/>
            <person name="Hamodrakas S.J."/>
            <person name="Hansson B.S."/>
            <person name="Huguet E."/>
            <person name="Jermiin L.S."/>
            <person name="Lan Q."/>
            <person name="Lehman H.K."/>
            <person name="Lorenzen M."/>
            <person name="Merzendorfer H."/>
            <person name="Michalopoulos I."/>
            <person name="Morton D.B."/>
            <person name="Muthukrishnan S."/>
            <person name="Oakeshott J.G."/>
            <person name="Palmer W."/>
            <person name="Park Y."/>
            <person name="Passarelli A.L."/>
            <person name="Rozas J."/>
            <person name="Schwartz L.M."/>
            <person name="Smith W."/>
            <person name="Southgate A."/>
            <person name="Vilcinskas A."/>
            <person name="Vogt R."/>
            <person name="Wang P."/>
            <person name="Werren J."/>
            <person name="Yu X.Q."/>
            <person name="Zhou J.J."/>
            <person name="Brown S.J."/>
            <person name="Scherer S.E."/>
            <person name="Richards S."/>
            <person name="Blissard G.W."/>
        </authorList>
    </citation>
    <scope>NUCLEOTIDE SEQUENCE</scope>
</reference>
<feature type="region of interest" description="Disordered" evidence="5">
    <location>
        <begin position="420"/>
        <end position="450"/>
    </location>
</feature>
<dbReference type="InterPro" id="IPR017907">
    <property type="entry name" value="Znf_RING_CS"/>
</dbReference>
<evidence type="ECO:0000256" key="2">
    <source>
        <dbReference type="ARBA" id="ARBA00022771"/>
    </source>
</evidence>
<keyword evidence="8" id="KW-1185">Reference proteome</keyword>
<sequence length="474" mass="54068">MFSSFDVCLALDCVKKICENNRCIVCDKESEEFLRYSCGHTVCVSCASGTDSCYSCLTSADESTSNYKLDEVSGQRAVNASVLLKEFEKAFNVNVFNHQRMSAQLKLEKDIFPECIQAPRKYFNKRKSLNLNVKKKKNRISLLPGEIVSEDSYKMENSITSVQKWLNRNKENVFEIQNVNKDEHDESGIVIDASYMDCSQITVDKDKQALLAVYEADKKERTSVSVLTVDSEEWEDNNATEEHPKILKDEYKVPFFKKSKLAETYVVCDNDTNIVNRSSNNCGQNSSIQITISFDNQHIKPCEFLQKESLHAHSSSVQTDICEFINMKDNLEDPSENSSLYSKQNVPSQDVFTPEELHKVSKDDISNIGFKAAMKSVIINESDSDGSVAEAAILEVSAQVHNVENPVFSDITFIDSHEQFRRQQRRRPRHLTPDSSNSSEKENLNPNKRQKKIKTCKKVKEIICYFLCLLKYLC</sequence>
<evidence type="ECO:0000256" key="1">
    <source>
        <dbReference type="ARBA" id="ARBA00022723"/>
    </source>
</evidence>
<evidence type="ECO:0000259" key="6">
    <source>
        <dbReference type="PROSITE" id="PS50089"/>
    </source>
</evidence>
<dbReference type="Proteomes" id="UP000791440">
    <property type="component" value="Unassembled WGS sequence"/>
</dbReference>
<evidence type="ECO:0000256" key="4">
    <source>
        <dbReference type="PROSITE-ProRule" id="PRU00175"/>
    </source>
</evidence>
<gene>
    <name evidence="7" type="ORF">O3G_MSEX012432</name>
</gene>
<dbReference type="PROSITE" id="PS50089">
    <property type="entry name" value="ZF_RING_2"/>
    <property type="match status" value="1"/>
</dbReference>
<dbReference type="PROSITE" id="PS00518">
    <property type="entry name" value="ZF_RING_1"/>
    <property type="match status" value="1"/>
</dbReference>
<name>A0A922CX31_MANSE</name>
<proteinExistence type="predicted"/>
<keyword evidence="1" id="KW-0479">Metal-binding</keyword>